<name>A0A7R9GW05_TIMPO</name>
<keyword evidence="1" id="KW-0863">Zinc-finger</keyword>
<evidence type="ECO:0000313" key="2">
    <source>
        <dbReference type="EMBL" id="CAD7399594.1"/>
    </source>
</evidence>
<dbReference type="GO" id="GO:0008270">
    <property type="term" value="F:zinc ion binding"/>
    <property type="evidence" value="ECO:0007669"/>
    <property type="project" value="UniProtKB-KW"/>
</dbReference>
<dbReference type="Gene3D" id="3.40.50.300">
    <property type="entry name" value="P-loop containing nucleotide triphosphate hydrolases"/>
    <property type="match status" value="1"/>
</dbReference>
<accession>A0A7R9GW05</accession>
<gene>
    <name evidence="2" type="ORF">TPSB3V08_LOCUS2234</name>
</gene>
<proteinExistence type="predicted"/>
<dbReference type="PANTHER" id="PTHR45819:SF5">
    <property type="entry name" value="CENTAURIN-GAMMA-1A"/>
    <property type="match status" value="1"/>
</dbReference>
<reference evidence="2" key="1">
    <citation type="submission" date="2020-11" db="EMBL/GenBank/DDBJ databases">
        <authorList>
            <person name="Tran Van P."/>
        </authorList>
    </citation>
    <scope>NUCLEOTIDE SEQUENCE</scope>
</reference>
<dbReference type="InterPro" id="IPR027417">
    <property type="entry name" value="P-loop_NTPase"/>
</dbReference>
<dbReference type="InterPro" id="IPR051282">
    <property type="entry name" value="Arf-GAP_GTPase_ANK_PH"/>
</dbReference>
<dbReference type="AlphaFoldDB" id="A0A7R9GW05"/>
<dbReference type="SUPFAM" id="SSF52540">
    <property type="entry name" value="P-loop containing nucleoside triphosphate hydrolases"/>
    <property type="match status" value="1"/>
</dbReference>
<dbReference type="EMBL" id="OD000870">
    <property type="protein sequence ID" value="CAD7399594.1"/>
    <property type="molecule type" value="Genomic_DNA"/>
</dbReference>
<dbReference type="PANTHER" id="PTHR45819">
    <property type="entry name" value="CENTAURIN-GAMMA-1A"/>
    <property type="match status" value="1"/>
</dbReference>
<keyword evidence="1" id="KW-0479">Metal-binding</keyword>
<protein>
    <submittedName>
        <fullName evidence="2">Uncharacterized protein</fullName>
    </submittedName>
</protein>
<sequence>MLSKLSDLESEFFFSFSPPLPENKEEEIPQHCWSLNKYSIVLPWQECSGARIHSALGLENALRGCSVPDSFVNSQEWTLSRNVPDLRLGIVGSLSSGKSALVHRYLTGSYMQEESPEGGRFKKEILVDGQSYLLLIRDEGGPPELQVNTLPPCSLVLIPHFGLLTSNTPLGPVALIPQFGLLTSNTPPCLVALISHFCLLTSNTPPCPGALIPHFGLLPGNTPPPSLVILVPDISLLTCSTPPCLVALTPHFCLLTINTPCLVLIPHFGLLTSNTPCLVLIPHFGLLTSNTPPCPVALIPHYGLLTSNTPPCLVVLIPHFDLLTSNTPPSPVALIPHFGLLASNTSLSRCPDISLLFTDK</sequence>
<organism evidence="2">
    <name type="scientific">Timema poppense</name>
    <name type="common">Walking stick</name>
    <dbReference type="NCBI Taxonomy" id="170557"/>
    <lineage>
        <taxon>Eukaryota</taxon>
        <taxon>Metazoa</taxon>
        <taxon>Ecdysozoa</taxon>
        <taxon>Arthropoda</taxon>
        <taxon>Hexapoda</taxon>
        <taxon>Insecta</taxon>
        <taxon>Pterygota</taxon>
        <taxon>Neoptera</taxon>
        <taxon>Polyneoptera</taxon>
        <taxon>Phasmatodea</taxon>
        <taxon>Timematodea</taxon>
        <taxon>Timematoidea</taxon>
        <taxon>Timematidae</taxon>
        <taxon>Timema</taxon>
    </lineage>
</organism>
<dbReference type="GO" id="GO:0005096">
    <property type="term" value="F:GTPase activator activity"/>
    <property type="evidence" value="ECO:0007669"/>
    <property type="project" value="TreeGrafter"/>
</dbReference>
<dbReference type="GO" id="GO:0003924">
    <property type="term" value="F:GTPase activity"/>
    <property type="evidence" value="ECO:0007669"/>
    <property type="project" value="TreeGrafter"/>
</dbReference>
<keyword evidence="1" id="KW-0862">Zinc</keyword>
<evidence type="ECO:0000256" key="1">
    <source>
        <dbReference type="ARBA" id="ARBA00022771"/>
    </source>
</evidence>